<dbReference type="Proteomes" id="UP000195273">
    <property type="component" value="Chromosome"/>
</dbReference>
<dbReference type="EMBL" id="CP021431">
    <property type="protein sequence ID" value="ARU01681.1"/>
    <property type="molecule type" value="Genomic_DNA"/>
</dbReference>
<accession>A0A1Y0EE94</accession>
<protein>
    <submittedName>
        <fullName evidence="2">Uncharacterized protein</fullName>
    </submittedName>
</protein>
<feature type="region of interest" description="Disordered" evidence="1">
    <location>
        <begin position="1"/>
        <end position="20"/>
    </location>
</feature>
<keyword evidence="3" id="KW-1185">Reference proteome</keyword>
<dbReference type="AlphaFoldDB" id="A0A1Y0EE94"/>
<evidence type="ECO:0000256" key="1">
    <source>
        <dbReference type="SAM" id="MobiDB-lite"/>
    </source>
</evidence>
<name>A0A1Y0EE94_9RHOB</name>
<reference evidence="2 3" key="1">
    <citation type="submission" date="2017-05" db="EMBL/GenBank/DDBJ databases">
        <title>Genome Sequence of Loktanella vestfoldensis Strain SMR4r Isolated from a Culture of the Diatom Skeletonema marinoi.</title>
        <authorList>
            <person name="Topel M."/>
            <person name="Pinder M.I.M."/>
            <person name="Johansson O.N."/>
            <person name="Kourtchenko O."/>
            <person name="Godhe A."/>
            <person name="Clarke A.K."/>
        </authorList>
    </citation>
    <scope>NUCLEOTIDE SEQUENCE [LARGE SCALE GENOMIC DNA]</scope>
    <source>
        <strain evidence="2 3">SMR4r</strain>
    </source>
</reference>
<dbReference type="KEGG" id="lvs:LOKVESSMR4R_02377"/>
<gene>
    <name evidence="2" type="ORF">LOKVESSMR4R_02377</name>
</gene>
<evidence type="ECO:0000313" key="2">
    <source>
        <dbReference type="EMBL" id="ARU01681.1"/>
    </source>
</evidence>
<proteinExistence type="predicted"/>
<feature type="compositionally biased region" description="Polar residues" evidence="1">
    <location>
        <begin position="10"/>
        <end position="20"/>
    </location>
</feature>
<evidence type="ECO:0000313" key="3">
    <source>
        <dbReference type="Proteomes" id="UP000195273"/>
    </source>
</evidence>
<organism evidence="2 3">
    <name type="scientific">Yoonia vestfoldensis</name>
    <dbReference type="NCBI Taxonomy" id="245188"/>
    <lineage>
        <taxon>Bacteria</taxon>
        <taxon>Pseudomonadati</taxon>
        <taxon>Pseudomonadota</taxon>
        <taxon>Alphaproteobacteria</taxon>
        <taxon>Rhodobacterales</taxon>
        <taxon>Paracoccaceae</taxon>
        <taxon>Yoonia</taxon>
    </lineage>
</organism>
<sequence length="98" mass="10854">MLNAGERMSLRSTSWTDDQRTPFSQVGVDVLDKFYGSLRNFPYEKSIEEKFRKLPHILSNLSNSFSCTPCTQADIVAIGTALALAKASVAQLRCEAPL</sequence>